<accession>A0AAV4Q3V6</accession>
<protein>
    <submittedName>
        <fullName evidence="2">Uncharacterized protein</fullName>
    </submittedName>
</protein>
<evidence type="ECO:0000313" key="3">
    <source>
        <dbReference type="Proteomes" id="UP001054945"/>
    </source>
</evidence>
<reference evidence="2 3" key="1">
    <citation type="submission" date="2021-06" db="EMBL/GenBank/DDBJ databases">
        <title>Caerostris extrusa draft genome.</title>
        <authorList>
            <person name="Kono N."/>
            <person name="Arakawa K."/>
        </authorList>
    </citation>
    <scope>NUCLEOTIDE SEQUENCE [LARGE SCALE GENOMIC DNA]</scope>
</reference>
<dbReference type="Proteomes" id="UP001054945">
    <property type="component" value="Unassembled WGS sequence"/>
</dbReference>
<proteinExistence type="predicted"/>
<organism evidence="2 3">
    <name type="scientific">Caerostris extrusa</name>
    <name type="common">Bark spider</name>
    <name type="synonym">Caerostris bankana</name>
    <dbReference type="NCBI Taxonomy" id="172846"/>
    <lineage>
        <taxon>Eukaryota</taxon>
        <taxon>Metazoa</taxon>
        <taxon>Ecdysozoa</taxon>
        <taxon>Arthropoda</taxon>
        <taxon>Chelicerata</taxon>
        <taxon>Arachnida</taxon>
        <taxon>Araneae</taxon>
        <taxon>Araneomorphae</taxon>
        <taxon>Entelegynae</taxon>
        <taxon>Araneoidea</taxon>
        <taxon>Araneidae</taxon>
        <taxon>Caerostris</taxon>
    </lineage>
</organism>
<comment type="caution">
    <text evidence="2">The sequence shown here is derived from an EMBL/GenBank/DDBJ whole genome shotgun (WGS) entry which is preliminary data.</text>
</comment>
<feature type="compositionally biased region" description="Basic residues" evidence="1">
    <location>
        <begin position="45"/>
        <end position="56"/>
    </location>
</feature>
<evidence type="ECO:0000256" key="1">
    <source>
        <dbReference type="SAM" id="MobiDB-lite"/>
    </source>
</evidence>
<feature type="compositionally biased region" description="Basic and acidic residues" evidence="1">
    <location>
        <begin position="106"/>
        <end position="116"/>
    </location>
</feature>
<dbReference type="AlphaFoldDB" id="A0AAV4Q3V6"/>
<sequence>MTFPNMLVFIGDRGLYLARRILSSSPASSTPPPPPQACTAESKRFGSRKFAQRYRPKSTETRSRPTRGWRRGFSQRAIVHQTTGGRPTSHGKTGDSNRKTPGPRKTLKESGVPDRY</sequence>
<gene>
    <name evidence="2" type="ORF">CEXT_111721</name>
</gene>
<dbReference type="EMBL" id="BPLR01005485">
    <property type="protein sequence ID" value="GIY02705.1"/>
    <property type="molecule type" value="Genomic_DNA"/>
</dbReference>
<name>A0AAV4Q3V6_CAEEX</name>
<feature type="region of interest" description="Disordered" evidence="1">
    <location>
        <begin position="24"/>
        <end position="116"/>
    </location>
</feature>
<keyword evidence="3" id="KW-1185">Reference proteome</keyword>
<evidence type="ECO:0000313" key="2">
    <source>
        <dbReference type="EMBL" id="GIY02705.1"/>
    </source>
</evidence>